<dbReference type="PROSITE" id="PS51194">
    <property type="entry name" value="HELICASE_CTER"/>
    <property type="match status" value="1"/>
</dbReference>
<dbReference type="GO" id="GO:0006270">
    <property type="term" value="P:DNA replication initiation"/>
    <property type="evidence" value="ECO:0007669"/>
    <property type="project" value="TreeGrafter"/>
</dbReference>
<evidence type="ECO:0000259" key="4">
    <source>
        <dbReference type="PROSITE" id="PS51192"/>
    </source>
</evidence>
<keyword evidence="1" id="KW-0547">Nucleotide-binding</keyword>
<organism evidence="6 7">
    <name type="scientific">Limosilactobacillus coleohominis 101-4-CHN</name>
    <dbReference type="NCBI Taxonomy" id="575594"/>
    <lineage>
        <taxon>Bacteria</taxon>
        <taxon>Bacillati</taxon>
        <taxon>Bacillota</taxon>
        <taxon>Bacilli</taxon>
        <taxon>Lactobacillales</taxon>
        <taxon>Lactobacillaceae</taxon>
        <taxon>Limosilactobacillus</taxon>
    </lineage>
</organism>
<dbReference type="Pfam" id="PF00271">
    <property type="entry name" value="Helicase_C"/>
    <property type="match status" value="1"/>
</dbReference>
<dbReference type="GO" id="GO:0043138">
    <property type="term" value="F:3'-5' DNA helicase activity"/>
    <property type="evidence" value="ECO:0007669"/>
    <property type="project" value="TreeGrafter"/>
</dbReference>
<evidence type="ECO:0000256" key="2">
    <source>
        <dbReference type="ARBA" id="ARBA00022840"/>
    </source>
</evidence>
<proteinExistence type="predicted"/>
<evidence type="ECO:0000313" key="7">
    <source>
        <dbReference type="Proteomes" id="UP000003987"/>
    </source>
</evidence>
<dbReference type="PROSITE" id="PS51192">
    <property type="entry name" value="HELICASE_ATP_BIND_1"/>
    <property type="match status" value="1"/>
</dbReference>
<keyword evidence="3" id="KW-0238">DNA-binding</keyword>
<dbReference type="PANTHER" id="PTHR30580:SF1">
    <property type="entry name" value="COMF OPERON PROTEIN 1"/>
    <property type="match status" value="1"/>
</dbReference>
<dbReference type="GO" id="GO:0006310">
    <property type="term" value="P:DNA recombination"/>
    <property type="evidence" value="ECO:0007669"/>
    <property type="project" value="TreeGrafter"/>
</dbReference>
<evidence type="ECO:0000313" key="6">
    <source>
        <dbReference type="EMBL" id="EEU30146.1"/>
    </source>
</evidence>
<dbReference type="SUPFAM" id="SSF52540">
    <property type="entry name" value="P-loop containing nucleoside triphosphate hydrolases"/>
    <property type="match status" value="1"/>
</dbReference>
<keyword evidence="7" id="KW-1185">Reference proteome</keyword>
<dbReference type="EMBL" id="GG698804">
    <property type="protein sequence ID" value="EEU30146.1"/>
    <property type="molecule type" value="Genomic_DNA"/>
</dbReference>
<dbReference type="STRING" id="575594.HMPREF0501_01151"/>
<feature type="domain" description="Helicase ATP-binding" evidence="4">
    <location>
        <begin position="110"/>
        <end position="262"/>
    </location>
</feature>
<name>C7XW86_9LACO</name>
<protein>
    <submittedName>
        <fullName evidence="6">Putative ComF operon protein 1</fullName>
    </submittedName>
</protein>
<dbReference type="HOGENOM" id="CLU_024742_0_0_9"/>
<dbReference type="GO" id="GO:0003677">
    <property type="term" value="F:DNA binding"/>
    <property type="evidence" value="ECO:0007669"/>
    <property type="project" value="UniProtKB-KW"/>
</dbReference>
<gene>
    <name evidence="6" type="ORF">HMPREF0501_01151</name>
</gene>
<sequence>MDISLLYGRRELVSKVDLPLKLPTTVQVLPTLAVTTSVRCLRCNAVTAREEGVLPHGQYYCPQCINLGRVSTLDLFYHVPEPNQFSPPTEPLTWRGQLSPLQSRVAEEVRKAMAKHRQHLLWAVTGAGKTEMMFSTIEQALKKRERVCIASPRVDVCLELFPRLQQAFQKIPMILLHGQQEQPYRYCPLTVCTTHQLLRFYHAFDLLIVDEVDSFPYAANHQLLFATHQAKKSTGGLLMMTATPGQTMLREIKRHRLTVSHLPLRYHGHLLPEIKCIKISSKWRCRLAHGRLPIMVIRWVNRHVQIKKRFLMFVPHVSDLTPVADALKKIIPEAAFTTVYAADDERLAKVQGMREGQYQFLITTTILERGVTFPAIDVCVIGADDEVFSSSALVQIAGRVGRSADYPDGQITFFIGGNTLTVSSAVRQIKFLNRLGRRLQCRNV</sequence>
<evidence type="ECO:0000256" key="1">
    <source>
        <dbReference type="ARBA" id="ARBA00022741"/>
    </source>
</evidence>
<dbReference type="OrthoDB" id="2077914at2"/>
<dbReference type="GO" id="GO:0016787">
    <property type="term" value="F:hydrolase activity"/>
    <property type="evidence" value="ECO:0007669"/>
    <property type="project" value="InterPro"/>
</dbReference>
<feature type="domain" description="Helicase C-terminal" evidence="5">
    <location>
        <begin position="291"/>
        <end position="444"/>
    </location>
</feature>
<dbReference type="SMART" id="SM00490">
    <property type="entry name" value="HELICc"/>
    <property type="match status" value="1"/>
</dbReference>
<dbReference type="Gene3D" id="3.40.50.300">
    <property type="entry name" value="P-loop containing nucleotide triphosphate hydrolases"/>
    <property type="match status" value="2"/>
</dbReference>
<accession>C7XW86</accession>
<keyword evidence="2" id="KW-0067">ATP-binding</keyword>
<dbReference type="AlphaFoldDB" id="C7XW86"/>
<evidence type="ECO:0000259" key="5">
    <source>
        <dbReference type="PROSITE" id="PS51194"/>
    </source>
</evidence>
<dbReference type="InterPro" id="IPR006935">
    <property type="entry name" value="Helicase/UvrB_N"/>
</dbReference>
<dbReference type="InterPro" id="IPR014001">
    <property type="entry name" value="Helicase_ATP-bd"/>
</dbReference>
<dbReference type="InterPro" id="IPR001650">
    <property type="entry name" value="Helicase_C-like"/>
</dbReference>
<evidence type="ECO:0000256" key="3">
    <source>
        <dbReference type="ARBA" id="ARBA00023125"/>
    </source>
</evidence>
<dbReference type="eggNOG" id="COG4098">
    <property type="taxonomic scope" value="Bacteria"/>
</dbReference>
<dbReference type="PANTHER" id="PTHR30580">
    <property type="entry name" value="PRIMOSOMAL PROTEIN N"/>
    <property type="match status" value="1"/>
</dbReference>
<dbReference type="RefSeq" id="WP_006917007.1">
    <property type="nucleotide sequence ID" value="NZ_GG698804.1"/>
</dbReference>
<dbReference type="GO" id="GO:0006302">
    <property type="term" value="P:double-strand break repair"/>
    <property type="evidence" value="ECO:0007669"/>
    <property type="project" value="TreeGrafter"/>
</dbReference>
<dbReference type="SMART" id="SM00487">
    <property type="entry name" value="DEXDc"/>
    <property type="match status" value="1"/>
</dbReference>
<dbReference type="Proteomes" id="UP000003987">
    <property type="component" value="Unassembled WGS sequence"/>
</dbReference>
<dbReference type="GO" id="GO:0005524">
    <property type="term" value="F:ATP binding"/>
    <property type="evidence" value="ECO:0007669"/>
    <property type="project" value="UniProtKB-KW"/>
</dbReference>
<dbReference type="InterPro" id="IPR027417">
    <property type="entry name" value="P-loop_NTPase"/>
</dbReference>
<reference evidence="6 7" key="1">
    <citation type="submission" date="2009-06" db="EMBL/GenBank/DDBJ databases">
        <title>The Genome Sequence of Lactobacillus coleohominis strain 101-4-CHN.</title>
        <authorList>
            <consortium name="The Broad Institute Genome Sequencing Platform"/>
            <person name="Ward D."/>
            <person name="Young S.K."/>
            <person name="Zeng Q."/>
            <person name="Koehrsen M."/>
            <person name="Alvarado L."/>
            <person name="Berlin A."/>
            <person name="Borenstein D."/>
            <person name="Chen Z."/>
            <person name="Engels R."/>
            <person name="Freedman E."/>
            <person name="Gellesch M."/>
            <person name="Goldberg J."/>
            <person name="Griggs A."/>
            <person name="Gujja S."/>
            <person name="Heiman D."/>
            <person name="Hepburn T."/>
            <person name="Howarth C."/>
            <person name="Jen D."/>
            <person name="Larson L."/>
            <person name="Lewis B."/>
            <person name="Mehta T."/>
            <person name="Park D."/>
            <person name="Pearson M."/>
            <person name="Roberts A."/>
            <person name="Saif S."/>
            <person name="Shea T."/>
            <person name="Shenoy N."/>
            <person name="Sisk P."/>
            <person name="Stolte C."/>
            <person name="Sykes S."/>
            <person name="Walk T."/>
            <person name="White J."/>
            <person name="Yandava C."/>
            <person name="Liu Y."/>
            <person name="Xu Q."/>
            <person name="Lander E."/>
            <person name="Nusbaum C."/>
            <person name="Galagan J."/>
            <person name="Birren B."/>
        </authorList>
    </citation>
    <scope>NUCLEOTIDE SEQUENCE [LARGE SCALE GENOMIC DNA]</scope>
    <source>
        <strain evidence="6 7">101-4-CHN</strain>
    </source>
</reference>
<dbReference type="Pfam" id="PF04851">
    <property type="entry name" value="ResIII"/>
    <property type="match status" value="1"/>
</dbReference>